<dbReference type="KEGG" id="rsb:RS694_15420"/>
<evidence type="ECO:0000313" key="2">
    <source>
        <dbReference type="EMBL" id="APW43788.1"/>
    </source>
</evidence>
<sequence length="404" mass="43781">MPVATGPIAGQYAEGFAPLAAQFAAHFRAKQEIGASLCVYHRGEMVVDLWGGLADRETQAPWTADSLVVVFSATKGLAAMALNMAAERGKFEWDAPVAQYWPAFAQNGKADITVRQLFNHRAGLAAIDVSLVLADFYDPSQTERLNAILAAQAPAWTADADQGYHTMSFGMYAEAFFQKVCGEPLATFLHRELLDPLGADVFMGTPASQDERVATLYPVSTPTRLVHMLWAAARGGSTESNVARAVLSGGLAKSSLMNPPTPGGLGAYNLPPVRRHCLAWASATASARGLARAYAPWSMQGTWQGRQYVQPETIAPILQRQGWSEQDQVLGKPMGWAQGFLKEDDGVFSPSRASFGHPGMGGALGWCDPEAQLSWAYTMNHMDWRVRSPRALALCQALYRCKLD</sequence>
<accession>A0A1P8KCY0</accession>
<dbReference type="STRING" id="1484693.RS694_15420"/>
<dbReference type="Gene3D" id="3.40.710.10">
    <property type="entry name" value="DD-peptidase/beta-lactamase superfamily"/>
    <property type="match status" value="1"/>
</dbReference>
<name>A0A1P8KCY0_9BURK</name>
<dbReference type="AlphaFoldDB" id="A0A1P8KCY0"/>
<proteinExistence type="predicted"/>
<dbReference type="Proteomes" id="UP000186110">
    <property type="component" value="Chromosome"/>
</dbReference>
<gene>
    <name evidence="2" type="ORF">RS694_15420</name>
</gene>
<dbReference type="Pfam" id="PF00144">
    <property type="entry name" value="Beta-lactamase"/>
    <property type="match status" value="1"/>
</dbReference>
<dbReference type="InterPro" id="IPR052907">
    <property type="entry name" value="Beta-lactamase/esterase"/>
</dbReference>
<reference evidence="2 3" key="1">
    <citation type="submission" date="2017-01" db="EMBL/GenBank/DDBJ databases">
        <authorList>
            <person name="Mah S.A."/>
            <person name="Swanson W.J."/>
            <person name="Moy G.W."/>
            <person name="Vacquier V.D."/>
        </authorList>
    </citation>
    <scope>NUCLEOTIDE SEQUENCE [LARGE SCALE GENOMIC DNA]</scope>
    <source>
        <strain evidence="2 3">DSM 22694</strain>
    </source>
</reference>
<dbReference type="InterPro" id="IPR001466">
    <property type="entry name" value="Beta-lactam-related"/>
</dbReference>
<protein>
    <recommendedName>
        <fullName evidence="1">Beta-lactamase-related domain-containing protein</fullName>
    </recommendedName>
</protein>
<dbReference type="RefSeq" id="WP_029709202.1">
    <property type="nucleotide sequence ID" value="NZ_CP019239.1"/>
</dbReference>
<feature type="domain" description="Beta-lactamase-related" evidence="1">
    <location>
        <begin position="24"/>
        <end position="385"/>
    </location>
</feature>
<dbReference type="PANTHER" id="PTHR43319:SF3">
    <property type="entry name" value="BETA-LACTAMASE-RELATED DOMAIN-CONTAINING PROTEIN"/>
    <property type="match status" value="1"/>
</dbReference>
<keyword evidence="3" id="KW-1185">Reference proteome</keyword>
<evidence type="ECO:0000313" key="3">
    <source>
        <dbReference type="Proteomes" id="UP000186110"/>
    </source>
</evidence>
<dbReference type="InterPro" id="IPR012338">
    <property type="entry name" value="Beta-lactam/transpept-like"/>
</dbReference>
<dbReference type="SUPFAM" id="SSF56601">
    <property type="entry name" value="beta-lactamase/transpeptidase-like"/>
    <property type="match status" value="1"/>
</dbReference>
<dbReference type="PANTHER" id="PTHR43319">
    <property type="entry name" value="BETA-LACTAMASE-RELATED"/>
    <property type="match status" value="1"/>
</dbReference>
<dbReference type="EMBL" id="CP019239">
    <property type="protein sequence ID" value="APW43788.1"/>
    <property type="molecule type" value="Genomic_DNA"/>
</dbReference>
<dbReference type="eggNOG" id="COG1680">
    <property type="taxonomic scope" value="Bacteria"/>
</dbReference>
<evidence type="ECO:0000259" key="1">
    <source>
        <dbReference type="Pfam" id="PF00144"/>
    </source>
</evidence>
<organism evidence="2 3">
    <name type="scientific">Rhodoferax saidenbachensis</name>
    <dbReference type="NCBI Taxonomy" id="1484693"/>
    <lineage>
        <taxon>Bacteria</taxon>
        <taxon>Pseudomonadati</taxon>
        <taxon>Pseudomonadota</taxon>
        <taxon>Betaproteobacteria</taxon>
        <taxon>Burkholderiales</taxon>
        <taxon>Comamonadaceae</taxon>
        <taxon>Rhodoferax</taxon>
    </lineage>
</organism>